<dbReference type="Gene3D" id="3.30.450.40">
    <property type="match status" value="1"/>
</dbReference>
<dbReference type="PROSITE" id="PS50883">
    <property type="entry name" value="EAL"/>
    <property type="match status" value="1"/>
</dbReference>
<dbReference type="Pfam" id="PF00563">
    <property type="entry name" value="EAL"/>
    <property type="match status" value="1"/>
</dbReference>
<dbReference type="SMART" id="SM00065">
    <property type="entry name" value="GAF"/>
    <property type="match status" value="1"/>
</dbReference>
<dbReference type="InterPro" id="IPR035965">
    <property type="entry name" value="PAS-like_dom_sf"/>
</dbReference>
<dbReference type="PANTHER" id="PTHR44757:SF2">
    <property type="entry name" value="BIOFILM ARCHITECTURE MAINTENANCE PROTEIN MBAA"/>
    <property type="match status" value="1"/>
</dbReference>
<dbReference type="KEGG" id="oac:Oscil6304_1862"/>
<dbReference type="InterPro" id="IPR043128">
    <property type="entry name" value="Rev_trsase/Diguanyl_cyclase"/>
</dbReference>
<organism evidence="6 7">
    <name type="scientific">Oscillatoria acuminata PCC 6304</name>
    <dbReference type="NCBI Taxonomy" id="56110"/>
    <lineage>
        <taxon>Bacteria</taxon>
        <taxon>Bacillati</taxon>
        <taxon>Cyanobacteriota</taxon>
        <taxon>Cyanophyceae</taxon>
        <taxon>Oscillatoriophycideae</taxon>
        <taxon>Oscillatoriales</taxon>
        <taxon>Oscillatoriaceae</taxon>
        <taxon>Oscillatoria</taxon>
    </lineage>
</organism>
<gene>
    <name evidence="6" type="ORF">Oscil6304_1862</name>
</gene>
<dbReference type="Proteomes" id="UP000010367">
    <property type="component" value="Chromosome"/>
</dbReference>
<dbReference type="eggNOG" id="COG5001">
    <property type="taxonomic scope" value="Bacteria"/>
</dbReference>
<dbReference type="HOGENOM" id="CLU_000445_70_20_3"/>
<dbReference type="InterPro" id="IPR003018">
    <property type="entry name" value="GAF"/>
</dbReference>
<dbReference type="InParanoid" id="K9TG52"/>
<dbReference type="SMART" id="SM00086">
    <property type="entry name" value="PAC"/>
    <property type="match status" value="2"/>
</dbReference>
<evidence type="ECO:0000259" key="3">
    <source>
        <dbReference type="PROSITE" id="PS50113"/>
    </source>
</evidence>
<dbReference type="FunFam" id="3.20.20.450:FF:000001">
    <property type="entry name" value="Cyclic di-GMP phosphodiesterase yahA"/>
    <property type="match status" value="1"/>
</dbReference>
<feature type="region of interest" description="Disordered" evidence="1">
    <location>
        <begin position="148"/>
        <end position="167"/>
    </location>
</feature>
<dbReference type="PATRIC" id="fig|56110.3.peg.2226"/>
<feature type="domain" description="PAS" evidence="2">
    <location>
        <begin position="269"/>
        <end position="340"/>
    </location>
</feature>
<dbReference type="SUPFAM" id="SSF55785">
    <property type="entry name" value="PYP-like sensor domain (PAS domain)"/>
    <property type="match status" value="2"/>
</dbReference>
<evidence type="ECO:0000313" key="6">
    <source>
        <dbReference type="EMBL" id="AFY81535.1"/>
    </source>
</evidence>
<evidence type="ECO:0000313" key="7">
    <source>
        <dbReference type="Proteomes" id="UP000010367"/>
    </source>
</evidence>
<dbReference type="Gene3D" id="3.30.450.20">
    <property type="entry name" value="PAS domain"/>
    <property type="match status" value="2"/>
</dbReference>
<sequence length="1129" mass="125396">MKTQRGQKIIRAGLALGWLAIAGAVLGLDQPGAGLAWEGQPAPTLGQVAVGAIAATPIGFSPVSRGPDSLWKQKRAGTIPPLETVGFITPGGRYSGEFKLIKNLAFLDPNPIKLKDLIQNLSSCLQPAPASISEEFIAAITREHLNFEKRPNPPAPFPTREGGERDLFPPPLVGEGGRGERSDWFLGNIEMLLATTAHPHSQPHPSQDVSESSFLVAINPWGTVQNSYQIALFILLSTTGTFLMLHHISLRMQTQFNADVTEKEALPVASDGLLNLLDTNPAFNCAIKPNGKVFFMNQAMLERAGYTRPEVLGINYIYTFVPEPDRPLVFQTLEELTQQTQTQRIQTRILTKQGEEIWVEWCVRAVFTGDRQTLDYWIATGIEIEDPSRVEAHTRLWENMTQAVSAAPDFESALEIALCSLAETLGYSAGEAWVVNPEGTALDCSGLYYAAPGNSYPARCSDLRLELNQGLPGRVMASAEPEWIADLAAEPEKGFPSVHSAIACGLTSALGIPILADRRVLAVLVFFQSTPGKLDPRMLPRISSMALQVGSVLHRLQTLKALQQAEANYRSIVENAVEGIFQTTPDGRYMSANPALAELYGYASLPELMAALCDRSHQIYVDPRCPEEFIRLLQEQDVVSGFETQVYRADGSMIWISQNARAVRDVREQLMYYEGSVVNITDRKWTEAQLRYNASHDALTGLWNRSFFMDRLVKAVSRAQSEADYEFAVLFMDLDDFKLVNDSLGHFVGDRLLMAIAGRLEQCLGPNDTLARFGGDEFTWLLEDIPRVEDAIAVAHQVHETLRQPFTVGTHEVFAGMSIGIVHSTAGDRRQPDFLRDADIAMYRAKAREKGGYVVFNTTMREEAILRLELETDLRWAIERGEFQMFYQPIVRLSTGEISGFEALIRWSHPRKGWISPNVFIPVAEETGVIERIGEWALIQACSQLRNWKKQFPTYPSLKMSVNLSGKQLTQKLSDRIEEILQETGVDGWDLKLEITETALVEDPEGAIAILDRLKALDIQLCIDDFGTGYSSLSYLHRFPVDVLKIDRSFVSKMSPLNDDSEIVRTIVTLAHTLGLDVIAEGIETLDSMHELELLRCKYGQGYFFSEPVNGEAAALLLTQGQLSDLEVS</sequence>
<evidence type="ECO:0000259" key="4">
    <source>
        <dbReference type="PROSITE" id="PS50883"/>
    </source>
</evidence>
<dbReference type="SMART" id="SM00267">
    <property type="entry name" value="GGDEF"/>
    <property type="match status" value="1"/>
</dbReference>
<dbReference type="PROSITE" id="PS50887">
    <property type="entry name" value="GGDEF"/>
    <property type="match status" value="1"/>
</dbReference>
<protein>
    <submittedName>
        <fullName evidence="6">PAS domain S-box/diguanylate cyclase (GGDEF) domain-containing protein</fullName>
    </submittedName>
</protein>
<dbReference type="Gene3D" id="3.20.20.450">
    <property type="entry name" value="EAL domain"/>
    <property type="match status" value="1"/>
</dbReference>
<dbReference type="InterPro" id="IPR001610">
    <property type="entry name" value="PAC"/>
</dbReference>
<evidence type="ECO:0000259" key="2">
    <source>
        <dbReference type="PROSITE" id="PS50112"/>
    </source>
</evidence>
<dbReference type="STRING" id="56110.Oscil6304_1862"/>
<accession>K9TG52</accession>
<dbReference type="Pfam" id="PF13185">
    <property type="entry name" value="GAF_2"/>
    <property type="match status" value="1"/>
</dbReference>
<proteinExistence type="predicted"/>
<dbReference type="PANTHER" id="PTHR44757">
    <property type="entry name" value="DIGUANYLATE CYCLASE DGCP"/>
    <property type="match status" value="1"/>
</dbReference>
<feature type="domain" description="EAL" evidence="4">
    <location>
        <begin position="867"/>
        <end position="1122"/>
    </location>
</feature>
<feature type="domain" description="PAC" evidence="3">
    <location>
        <begin position="640"/>
        <end position="692"/>
    </location>
</feature>
<dbReference type="CDD" id="cd01949">
    <property type="entry name" value="GGDEF"/>
    <property type="match status" value="1"/>
</dbReference>
<feature type="domain" description="GGDEF" evidence="5">
    <location>
        <begin position="725"/>
        <end position="858"/>
    </location>
</feature>
<name>K9TG52_9CYAN</name>
<dbReference type="SUPFAM" id="SSF55073">
    <property type="entry name" value="Nucleotide cyclase"/>
    <property type="match status" value="1"/>
</dbReference>
<dbReference type="InterPro" id="IPR029787">
    <property type="entry name" value="Nucleotide_cyclase"/>
</dbReference>
<evidence type="ECO:0000256" key="1">
    <source>
        <dbReference type="SAM" id="MobiDB-lite"/>
    </source>
</evidence>
<dbReference type="InterPro" id="IPR035919">
    <property type="entry name" value="EAL_sf"/>
</dbReference>
<dbReference type="InterPro" id="IPR000700">
    <property type="entry name" value="PAS-assoc_C"/>
</dbReference>
<dbReference type="PROSITE" id="PS50112">
    <property type="entry name" value="PAS"/>
    <property type="match status" value="2"/>
</dbReference>
<dbReference type="SUPFAM" id="SSF141868">
    <property type="entry name" value="EAL domain-like"/>
    <property type="match status" value="1"/>
</dbReference>
<dbReference type="NCBIfam" id="TIGR00229">
    <property type="entry name" value="sensory_box"/>
    <property type="match status" value="2"/>
</dbReference>
<dbReference type="AlphaFoldDB" id="K9TG52"/>
<dbReference type="SMART" id="SM00052">
    <property type="entry name" value="EAL"/>
    <property type="match status" value="1"/>
</dbReference>
<dbReference type="InterPro" id="IPR029016">
    <property type="entry name" value="GAF-like_dom_sf"/>
</dbReference>
<reference evidence="6 7" key="1">
    <citation type="submission" date="2012-06" db="EMBL/GenBank/DDBJ databases">
        <title>Finished chromosome of genome of Oscillatoria acuminata PCC 6304.</title>
        <authorList>
            <consortium name="US DOE Joint Genome Institute"/>
            <person name="Gugger M."/>
            <person name="Coursin T."/>
            <person name="Rippka R."/>
            <person name="Tandeau De Marsac N."/>
            <person name="Huntemann M."/>
            <person name="Wei C.-L."/>
            <person name="Han J."/>
            <person name="Detter J.C."/>
            <person name="Han C."/>
            <person name="Tapia R."/>
            <person name="Davenport K."/>
            <person name="Daligault H."/>
            <person name="Erkkila T."/>
            <person name="Gu W."/>
            <person name="Munk A.C.C."/>
            <person name="Teshima H."/>
            <person name="Xu Y."/>
            <person name="Chain P."/>
            <person name="Chen A."/>
            <person name="Krypides N."/>
            <person name="Mavromatis K."/>
            <person name="Markowitz V."/>
            <person name="Szeto E."/>
            <person name="Ivanova N."/>
            <person name="Mikhailova N."/>
            <person name="Ovchinnikova G."/>
            <person name="Pagani I."/>
            <person name="Pati A."/>
            <person name="Goodwin L."/>
            <person name="Peters L."/>
            <person name="Pitluck S."/>
            <person name="Woyke T."/>
            <person name="Kerfeld C."/>
        </authorList>
    </citation>
    <scope>NUCLEOTIDE SEQUENCE [LARGE SCALE GENOMIC DNA]</scope>
    <source>
        <strain evidence="6 7">PCC 6304</strain>
    </source>
</reference>
<dbReference type="SUPFAM" id="SSF55781">
    <property type="entry name" value="GAF domain-like"/>
    <property type="match status" value="1"/>
</dbReference>
<dbReference type="NCBIfam" id="TIGR00254">
    <property type="entry name" value="GGDEF"/>
    <property type="match status" value="1"/>
</dbReference>
<dbReference type="InterPro" id="IPR001633">
    <property type="entry name" value="EAL_dom"/>
</dbReference>
<dbReference type="InterPro" id="IPR000160">
    <property type="entry name" value="GGDEF_dom"/>
</dbReference>
<dbReference type="CDD" id="cd01948">
    <property type="entry name" value="EAL"/>
    <property type="match status" value="1"/>
</dbReference>
<feature type="domain" description="PAS" evidence="2">
    <location>
        <begin position="565"/>
        <end position="602"/>
    </location>
</feature>
<evidence type="ECO:0000259" key="5">
    <source>
        <dbReference type="PROSITE" id="PS50887"/>
    </source>
</evidence>
<dbReference type="CDD" id="cd00130">
    <property type="entry name" value="PAS"/>
    <property type="match status" value="2"/>
</dbReference>
<dbReference type="PROSITE" id="PS50113">
    <property type="entry name" value="PAC"/>
    <property type="match status" value="1"/>
</dbReference>
<dbReference type="InterPro" id="IPR000014">
    <property type="entry name" value="PAS"/>
</dbReference>
<dbReference type="EMBL" id="CP003607">
    <property type="protein sequence ID" value="AFY81535.1"/>
    <property type="molecule type" value="Genomic_DNA"/>
</dbReference>
<dbReference type="Pfam" id="PF13426">
    <property type="entry name" value="PAS_9"/>
    <property type="match status" value="2"/>
</dbReference>
<dbReference type="Pfam" id="PF00990">
    <property type="entry name" value="GGDEF"/>
    <property type="match status" value="1"/>
</dbReference>
<dbReference type="SMART" id="SM00091">
    <property type="entry name" value="PAS"/>
    <property type="match status" value="2"/>
</dbReference>
<dbReference type="Gene3D" id="3.30.70.270">
    <property type="match status" value="1"/>
</dbReference>
<dbReference type="InterPro" id="IPR052155">
    <property type="entry name" value="Biofilm_reg_signaling"/>
</dbReference>
<keyword evidence="7" id="KW-1185">Reference proteome</keyword>